<feature type="region of interest" description="Disordered" evidence="1">
    <location>
        <begin position="46"/>
        <end position="115"/>
    </location>
</feature>
<organism evidence="2 3">
    <name type="scientific">Paractinoplanes tereljensis</name>
    <dbReference type="NCBI Taxonomy" id="571912"/>
    <lineage>
        <taxon>Bacteria</taxon>
        <taxon>Bacillati</taxon>
        <taxon>Actinomycetota</taxon>
        <taxon>Actinomycetes</taxon>
        <taxon>Micromonosporales</taxon>
        <taxon>Micromonosporaceae</taxon>
        <taxon>Paractinoplanes</taxon>
    </lineage>
</organism>
<gene>
    <name evidence="2" type="ORF">Ate02nite_91200</name>
</gene>
<protein>
    <submittedName>
        <fullName evidence="2">Uncharacterized protein</fullName>
    </submittedName>
</protein>
<comment type="caution">
    <text evidence="2">The sequence shown here is derived from an EMBL/GenBank/DDBJ whole genome shotgun (WGS) entry which is preliminary data.</text>
</comment>
<keyword evidence="3" id="KW-1185">Reference proteome</keyword>
<dbReference type="Proteomes" id="UP000623608">
    <property type="component" value="Unassembled WGS sequence"/>
</dbReference>
<accession>A0A919TZL5</accession>
<sequence>MLTPAPCSMSNGTVAATIISRRRSGLIPGARRRADVSVMQFKLRSEYSLRQPKSRPRARRGPGTAGRRAKPAAGSKAARREARSPRAAGAGRIGRPASLRALSHPRGGSDTAGAEGLRRTGSVLRLLPHAGCVFCYADRVR</sequence>
<dbReference type="EMBL" id="BOMY01000060">
    <property type="protein sequence ID" value="GIF26390.1"/>
    <property type="molecule type" value="Genomic_DNA"/>
</dbReference>
<feature type="compositionally biased region" description="Low complexity" evidence="1">
    <location>
        <begin position="85"/>
        <end position="98"/>
    </location>
</feature>
<dbReference type="AlphaFoldDB" id="A0A919TZL5"/>
<evidence type="ECO:0000313" key="2">
    <source>
        <dbReference type="EMBL" id="GIF26390.1"/>
    </source>
</evidence>
<name>A0A919TZL5_9ACTN</name>
<proteinExistence type="predicted"/>
<reference evidence="2" key="1">
    <citation type="submission" date="2021-01" db="EMBL/GenBank/DDBJ databases">
        <title>Whole genome shotgun sequence of Actinoplanes tereljensis NBRC 105297.</title>
        <authorList>
            <person name="Komaki H."/>
            <person name="Tamura T."/>
        </authorList>
    </citation>
    <scope>NUCLEOTIDE SEQUENCE</scope>
    <source>
        <strain evidence="2">NBRC 105297</strain>
    </source>
</reference>
<evidence type="ECO:0000256" key="1">
    <source>
        <dbReference type="SAM" id="MobiDB-lite"/>
    </source>
</evidence>
<feature type="compositionally biased region" description="Low complexity" evidence="1">
    <location>
        <begin position="61"/>
        <end position="74"/>
    </location>
</feature>
<evidence type="ECO:0000313" key="3">
    <source>
        <dbReference type="Proteomes" id="UP000623608"/>
    </source>
</evidence>